<dbReference type="InterPro" id="IPR019786">
    <property type="entry name" value="Zinc_finger_PHD-type_CS"/>
</dbReference>
<protein>
    <recommendedName>
        <fullName evidence="4">PHD-type domain-containing protein</fullName>
    </recommendedName>
</protein>
<sequence>IFSSGLMQSGEDDEGLGGFLPDEILKEVRRSSRLKCTYCGQHGASVGCAVKKCKMVFHYPCGIKNRILFQYFDRFRSFCSQHRDPPIANSPPADAVCSACVSPFDLKEAHSVLSMPCCKNWLHRTCIQAQANSAGAHFFRCPFCNNKDNFQKEMLKLGIYIPDRDASWETESHAFRDLYEREMLCNAKTCQCTGGRRFNLEDSAKWAILLCNCCGAKGTHKACSRGSSKENWTCQECVSIVGSKIAQPYLR</sequence>
<dbReference type="InterPro" id="IPR051188">
    <property type="entry name" value="PHD-type_Zinc_Finger"/>
</dbReference>
<keyword evidence="3" id="KW-0862">Zinc</keyword>
<keyword evidence="1" id="KW-0479">Metal-binding</keyword>
<keyword evidence="7" id="KW-1185">Reference proteome</keyword>
<dbReference type="AlphaFoldDB" id="R7UDL3"/>
<evidence type="ECO:0000256" key="3">
    <source>
        <dbReference type="ARBA" id="ARBA00022833"/>
    </source>
</evidence>
<dbReference type="SUPFAM" id="SSF57903">
    <property type="entry name" value="FYVE/PHD zinc finger"/>
    <property type="match status" value="1"/>
</dbReference>
<evidence type="ECO:0000313" key="5">
    <source>
        <dbReference type="EMBL" id="ELU04201.1"/>
    </source>
</evidence>
<dbReference type="OrthoDB" id="512616at2759"/>
<evidence type="ECO:0000313" key="6">
    <source>
        <dbReference type="EnsemblMetazoa" id="CapteP128759"/>
    </source>
</evidence>
<dbReference type="Pfam" id="PF26054">
    <property type="entry name" value="PHD_G2E3"/>
    <property type="match status" value="1"/>
</dbReference>
<dbReference type="InterPro" id="IPR011011">
    <property type="entry name" value="Znf_FYVE_PHD"/>
</dbReference>
<dbReference type="EMBL" id="AMQN01008250">
    <property type="status" value="NOT_ANNOTATED_CDS"/>
    <property type="molecule type" value="Genomic_DNA"/>
</dbReference>
<reference evidence="6" key="3">
    <citation type="submission" date="2015-06" db="UniProtKB">
        <authorList>
            <consortium name="EnsemblMetazoa"/>
        </authorList>
    </citation>
    <scope>IDENTIFICATION</scope>
</reference>
<dbReference type="HOGENOM" id="CLU_055746_1_0_1"/>
<dbReference type="STRING" id="283909.R7UDL3"/>
<dbReference type="OMA" id="MCAVEAR"/>
<keyword evidence="2" id="KW-0863">Zinc-finger</keyword>
<dbReference type="GO" id="GO:0005634">
    <property type="term" value="C:nucleus"/>
    <property type="evidence" value="ECO:0007669"/>
    <property type="project" value="TreeGrafter"/>
</dbReference>
<dbReference type="PANTHER" id="PTHR12420">
    <property type="entry name" value="PHD FINGER PROTEIN"/>
    <property type="match status" value="1"/>
</dbReference>
<reference evidence="7" key="1">
    <citation type="submission" date="2012-12" db="EMBL/GenBank/DDBJ databases">
        <authorList>
            <person name="Hellsten U."/>
            <person name="Grimwood J."/>
            <person name="Chapman J.A."/>
            <person name="Shapiro H."/>
            <person name="Aerts A."/>
            <person name="Otillar R.P."/>
            <person name="Terry A.Y."/>
            <person name="Boore J.L."/>
            <person name="Simakov O."/>
            <person name="Marletaz F."/>
            <person name="Cho S.-J."/>
            <person name="Edsinger-Gonzales E."/>
            <person name="Havlak P."/>
            <person name="Kuo D.-H."/>
            <person name="Larsson T."/>
            <person name="Lv J."/>
            <person name="Arendt D."/>
            <person name="Savage R."/>
            <person name="Osoegawa K."/>
            <person name="de Jong P."/>
            <person name="Lindberg D.R."/>
            <person name="Seaver E.C."/>
            <person name="Weisblat D.A."/>
            <person name="Putnam N.H."/>
            <person name="Grigoriev I.V."/>
            <person name="Rokhsar D.S."/>
        </authorList>
    </citation>
    <scope>NUCLEOTIDE SEQUENCE</scope>
    <source>
        <strain evidence="7">I ESC-2004</strain>
    </source>
</reference>
<gene>
    <name evidence="5" type="ORF">CAPTEDRAFT_128759</name>
</gene>
<evidence type="ECO:0000256" key="2">
    <source>
        <dbReference type="ARBA" id="ARBA00022771"/>
    </source>
</evidence>
<dbReference type="PROSITE" id="PS51805">
    <property type="entry name" value="EPHD"/>
    <property type="match status" value="1"/>
</dbReference>
<organism evidence="5">
    <name type="scientific">Capitella teleta</name>
    <name type="common">Polychaete worm</name>
    <dbReference type="NCBI Taxonomy" id="283909"/>
    <lineage>
        <taxon>Eukaryota</taxon>
        <taxon>Metazoa</taxon>
        <taxon>Spiralia</taxon>
        <taxon>Lophotrochozoa</taxon>
        <taxon>Annelida</taxon>
        <taxon>Polychaeta</taxon>
        <taxon>Sedentaria</taxon>
        <taxon>Scolecida</taxon>
        <taxon>Capitellidae</taxon>
        <taxon>Capitella</taxon>
    </lineage>
</organism>
<dbReference type="EMBL" id="KB302576">
    <property type="protein sequence ID" value="ELU04201.1"/>
    <property type="molecule type" value="Genomic_DNA"/>
</dbReference>
<dbReference type="PANTHER" id="PTHR12420:SF42">
    <property type="entry name" value="G2_M PHASE-SPECIFIC E3 UBIQUITIN-PROTEIN LIGASE"/>
    <property type="match status" value="1"/>
</dbReference>
<evidence type="ECO:0000259" key="4">
    <source>
        <dbReference type="PROSITE" id="PS51805"/>
    </source>
</evidence>
<dbReference type="InterPro" id="IPR013083">
    <property type="entry name" value="Znf_RING/FYVE/PHD"/>
</dbReference>
<dbReference type="PROSITE" id="PS01359">
    <property type="entry name" value="ZF_PHD_1"/>
    <property type="match status" value="1"/>
</dbReference>
<feature type="non-terminal residue" evidence="5">
    <location>
        <position position="1"/>
    </location>
</feature>
<proteinExistence type="predicted"/>
<reference evidence="5 7" key="2">
    <citation type="journal article" date="2013" name="Nature">
        <title>Insights into bilaterian evolution from three spiralian genomes.</title>
        <authorList>
            <person name="Simakov O."/>
            <person name="Marletaz F."/>
            <person name="Cho S.J."/>
            <person name="Edsinger-Gonzales E."/>
            <person name="Havlak P."/>
            <person name="Hellsten U."/>
            <person name="Kuo D.H."/>
            <person name="Larsson T."/>
            <person name="Lv J."/>
            <person name="Arendt D."/>
            <person name="Savage R."/>
            <person name="Osoegawa K."/>
            <person name="de Jong P."/>
            <person name="Grimwood J."/>
            <person name="Chapman J.A."/>
            <person name="Shapiro H."/>
            <person name="Aerts A."/>
            <person name="Otillar R.P."/>
            <person name="Terry A.Y."/>
            <person name="Boore J.L."/>
            <person name="Grigoriev I.V."/>
            <person name="Lindberg D.R."/>
            <person name="Seaver E.C."/>
            <person name="Weisblat D.A."/>
            <person name="Putnam N.H."/>
            <person name="Rokhsar D.S."/>
        </authorList>
    </citation>
    <scope>NUCLEOTIDE SEQUENCE</scope>
    <source>
        <strain evidence="5 7">I ESC-2004</strain>
    </source>
</reference>
<evidence type="ECO:0000313" key="7">
    <source>
        <dbReference type="Proteomes" id="UP000014760"/>
    </source>
</evidence>
<feature type="domain" description="PHD-type" evidence="4">
    <location>
        <begin position="1"/>
        <end position="83"/>
    </location>
</feature>
<dbReference type="Gene3D" id="3.30.40.10">
    <property type="entry name" value="Zinc/RING finger domain, C3HC4 (zinc finger)"/>
    <property type="match status" value="2"/>
</dbReference>
<dbReference type="GO" id="GO:0008270">
    <property type="term" value="F:zinc ion binding"/>
    <property type="evidence" value="ECO:0007669"/>
    <property type="project" value="UniProtKB-KW"/>
</dbReference>
<dbReference type="Proteomes" id="UP000014760">
    <property type="component" value="Unassembled WGS sequence"/>
</dbReference>
<dbReference type="InterPro" id="IPR034732">
    <property type="entry name" value="EPHD"/>
</dbReference>
<dbReference type="Pfam" id="PF13771">
    <property type="entry name" value="zf-HC5HC2H"/>
    <property type="match status" value="1"/>
</dbReference>
<accession>R7UDL3</accession>
<dbReference type="EnsemblMetazoa" id="CapteT128759">
    <property type="protein sequence ID" value="CapteP128759"/>
    <property type="gene ID" value="CapteG128759"/>
</dbReference>
<name>R7UDL3_CAPTE</name>
<evidence type="ECO:0000256" key="1">
    <source>
        <dbReference type="ARBA" id="ARBA00022723"/>
    </source>
</evidence>
<dbReference type="InterPro" id="IPR059102">
    <property type="entry name" value="PHD_PHF7/G2E3-like"/>
</dbReference>